<evidence type="ECO:0000256" key="10">
    <source>
        <dbReference type="PIRSR" id="PIRSR000018-51"/>
    </source>
</evidence>
<feature type="binding site" description="covalent" evidence="9">
    <location>
        <position position="206"/>
    </location>
    <ligand>
        <name>heme c</name>
        <dbReference type="ChEBI" id="CHEBI:61717"/>
        <label>2</label>
    </ligand>
</feature>
<proteinExistence type="predicted"/>
<evidence type="ECO:0000256" key="8">
    <source>
        <dbReference type="ARBA" id="ARBA00023136"/>
    </source>
</evidence>
<dbReference type="GO" id="GO:0005506">
    <property type="term" value="F:iron ion binding"/>
    <property type="evidence" value="ECO:0007669"/>
    <property type="project" value="InterPro"/>
</dbReference>
<dbReference type="Pfam" id="PF00034">
    <property type="entry name" value="Cytochrom_C"/>
    <property type="match status" value="3"/>
</dbReference>
<keyword evidence="2" id="KW-1003">Cell membrane</keyword>
<keyword evidence="3 9" id="KW-0349">Heme</keyword>
<dbReference type="InterPro" id="IPR051459">
    <property type="entry name" value="Cytochrome_c-type_DH"/>
</dbReference>
<evidence type="ECO:0000256" key="4">
    <source>
        <dbReference type="ARBA" id="ARBA00022723"/>
    </source>
</evidence>
<dbReference type="RefSeq" id="WP_432759222.1">
    <property type="nucleotide sequence ID" value="NZ_NEVP01000001.1"/>
</dbReference>
<dbReference type="PROSITE" id="PS51007">
    <property type="entry name" value="CYTC"/>
    <property type="match status" value="3"/>
</dbReference>
<evidence type="ECO:0000256" key="6">
    <source>
        <dbReference type="ARBA" id="ARBA00022737"/>
    </source>
</evidence>
<keyword evidence="5" id="KW-0732">Signal</keyword>
<feature type="binding site" description="covalent" evidence="9">
    <location>
        <position position="57"/>
    </location>
    <ligand>
        <name>heme c</name>
        <dbReference type="ChEBI" id="CHEBI:61717"/>
        <label>1</label>
    </ligand>
</feature>
<evidence type="ECO:0000256" key="7">
    <source>
        <dbReference type="ARBA" id="ARBA00023004"/>
    </source>
</evidence>
<reference evidence="13 14" key="1">
    <citation type="submission" date="2017-05" db="EMBL/GenBank/DDBJ databases">
        <title>Complete and WGS of Bordetella genogroups.</title>
        <authorList>
            <person name="Spilker T."/>
            <person name="LiPuma J."/>
        </authorList>
    </citation>
    <scope>NUCLEOTIDE SEQUENCE [LARGE SCALE GENOMIC DNA]</scope>
    <source>
        <strain evidence="13 14">AU10456</strain>
    </source>
</reference>
<sequence>MKWLGRFIVGLGALCILLALTLYFFGTREDAGPAPVAVSDPQAQILRGRDIARLANCAACHTVSGGQAYAGGTPIPTKFGTLYGPNITPDRETGIGAWSADDFWRALHNGKGRDGELLYPAFPYPQYTRMTRADADALYAYLRSLPAVRQQNRAHALEWPYNRRALLEFWRVLYFNPGVHEDDAGQTAQWNRGRYLVEGPGHCAACHAPRNSLGATVDAARLPGGMIDGLGWYAPPLNANQDAGLSRWSAADVAVLLKSGRTPHSVANGPMAEVITGSTQYLSDADALAIGTYLKTLPATDTPRAGAAASAGLMTQGSKLYTQHCAQCHQADGRGRDSAWPALAGNPSVTAPNAINAIRVVLDGGFGPATQMEPRPHGMPPFGQMLSDNDVAAVVSYVRGSWGNAASAVTAPEVRRARDAASR</sequence>
<dbReference type="GO" id="GO:0009055">
    <property type="term" value="F:electron transfer activity"/>
    <property type="evidence" value="ECO:0007669"/>
    <property type="project" value="InterPro"/>
</dbReference>
<evidence type="ECO:0000313" key="14">
    <source>
        <dbReference type="Proteomes" id="UP000216913"/>
    </source>
</evidence>
<dbReference type="PANTHER" id="PTHR35008">
    <property type="entry name" value="BLL4482 PROTEIN-RELATED"/>
    <property type="match status" value="1"/>
</dbReference>
<feature type="binding site" description="axial binding residue" evidence="10">
    <location>
        <position position="329"/>
    </location>
    <ligand>
        <name>heme c</name>
        <dbReference type="ChEBI" id="CHEBI:61717"/>
        <label>3</label>
    </ligand>
    <ligandPart>
        <name>Fe</name>
        <dbReference type="ChEBI" id="CHEBI:18248"/>
    </ligandPart>
</feature>
<dbReference type="PIRSF" id="PIRSF000018">
    <property type="entry name" value="Mb_ADH_cyt_c"/>
    <property type="match status" value="1"/>
</dbReference>
<keyword evidence="11" id="KW-0812">Transmembrane</keyword>
<feature type="transmembrane region" description="Helical" evidence="11">
    <location>
        <begin position="7"/>
        <end position="26"/>
    </location>
</feature>
<dbReference type="GO" id="GO:0020037">
    <property type="term" value="F:heme binding"/>
    <property type="evidence" value="ECO:0007669"/>
    <property type="project" value="InterPro"/>
</dbReference>
<evidence type="ECO:0000313" key="13">
    <source>
        <dbReference type="EMBL" id="OZI55688.1"/>
    </source>
</evidence>
<keyword evidence="4 10" id="KW-0479">Metal-binding</keyword>
<dbReference type="GO" id="GO:0016614">
    <property type="term" value="F:oxidoreductase activity, acting on CH-OH group of donors"/>
    <property type="evidence" value="ECO:0007669"/>
    <property type="project" value="InterPro"/>
</dbReference>
<dbReference type="InterPro" id="IPR009056">
    <property type="entry name" value="Cyt_c-like_dom"/>
</dbReference>
<feature type="binding site" description="axial binding residue" evidence="10">
    <location>
        <position position="61"/>
    </location>
    <ligand>
        <name>heme c</name>
        <dbReference type="ChEBI" id="CHEBI:61717"/>
        <label>1</label>
    </ligand>
    <ligandPart>
        <name>Fe</name>
        <dbReference type="ChEBI" id="CHEBI:18248"/>
    </ligandPart>
</feature>
<evidence type="ECO:0000256" key="3">
    <source>
        <dbReference type="ARBA" id="ARBA00022617"/>
    </source>
</evidence>
<evidence type="ECO:0000256" key="1">
    <source>
        <dbReference type="ARBA" id="ARBA00004236"/>
    </source>
</evidence>
<feature type="domain" description="Cytochrome c" evidence="12">
    <location>
        <begin position="188"/>
        <end position="298"/>
    </location>
</feature>
<evidence type="ECO:0000256" key="2">
    <source>
        <dbReference type="ARBA" id="ARBA00022475"/>
    </source>
</evidence>
<name>A0A261U160_9BORD</name>
<accession>A0A261U160</accession>
<feature type="domain" description="Cytochrome c" evidence="12">
    <location>
        <begin position="43"/>
        <end position="146"/>
    </location>
</feature>
<dbReference type="PANTHER" id="PTHR35008:SF8">
    <property type="entry name" value="ALCOHOL DEHYDROGENASE CYTOCHROME C SUBUNIT"/>
    <property type="match status" value="1"/>
</dbReference>
<feature type="binding site" description="covalent" evidence="9">
    <location>
        <position position="60"/>
    </location>
    <ligand>
        <name>heme c</name>
        <dbReference type="ChEBI" id="CHEBI:61717"/>
        <label>1</label>
    </ligand>
</feature>
<dbReference type="InterPro" id="IPR014353">
    <property type="entry name" value="Membr-bd_ADH_cyt_c"/>
</dbReference>
<comment type="cofactor">
    <cofactor evidence="9">
        <name>heme c</name>
        <dbReference type="ChEBI" id="CHEBI:61717"/>
    </cofactor>
    <text evidence="9">Binds 3 heme c groups covalently per subunit.</text>
</comment>
<dbReference type="InterPro" id="IPR036909">
    <property type="entry name" value="Cyt_c-like_dom_sf"/>
</dbReference>
<keyword evidence="11" id="KW-1133">Transmembrane helix</keyword>
<feature type="binding site" description="covalent" evidence="9">
    <location>
        <position position="203"/>
    </location>
    <ligand>
        <name>heme c</name>
        <dbReference type="ChEBI" id="CHEBI:61717"/>
        <label>2</label>
    </ligand>
</feature>
<protein>
    <submittedName>
        <fullName evidence="13">Alcohol dehydrogenase</fullName>
    </submittedName>
</protein>
<comment type="caution">
    <text evidence="13">The sequence shown here is derived from an EMBL/GenBank/DDBJ whole genome shotgun (WGS) entry which is preliminary data.</text>
</comment>
<evidence type="ECO:0000259" key="12">
    <source>
        <dbReference type="PROSITE" id="PS51007"/>
    </source>
</evidence>
<dbReference type="SUPFAM" id="SSF46626">
    <property type="entry name" value="Cytochrome c"/>
    <property type="match status" value="3"/>
</dbReference>
<dbReference type="GO" id="GO:0005886">
    <property type="term" value="C:plasma membrane"/>
    <property type="evidence" value="ECO:0007669"/>
    <property type="project" value="UniProtKB-SubCell"/>
</dbReference>
<comment type="subcellular location">
    <subcellularLocation>
        <location evidence="1">Cell membrane</location>
    </subcellularLocation>
</comment>
<feature type="binding site" description="covalent" evidence="9">
    <location>
        <position position="325"/>
    </location>
    <ligand>
        <name>heme c</name>
        <dbReference type="ChEBI" id="CHEBI:61717"/>
        <label>3</label>
    </ligand>
</feature>
<keyword evidence="6" id="KW-0677">Repeat</keyword>
<keyword evidence="14" id="KW-1185">Reference proteome</keyword>
<evidence type="ECO:0000256" key="11">
    <source>
        <dbReference type="SAM" id="Phobius"/>
    </source>
</evidence>
<evidence type="ECO:0000256" key="5">
    <source>
        <dbReference type="ARBA" id="ARBA00022729"/>
    </source>
</evidence>
<feature type="domain" description="Cytochrome c" evidence="12">
    <location>
        <begin position="312"/>
        <end position="402"/>
    </location>
</feature>
<gene>
    <name evidence="13" type="ORF">CAL25_03130</name>
</gene>
<dbReference type="Proteomes" id="UP000216913">
    <property type="component" value="Unassembled WGS sequence"/>
</dbReference>
<keyword evidence="8 11" id="KW-0472">Membrane</keyword>
<feature type="binding site" description="axial binding residue" evidence="10">
    <location>
        <position position="207"/>
    </location>
    <ligand>
        <name>heme c</name>
        <dbReference type="ChEBI" id="CHEBI:61717"/>
        <label>2</label>
    </ligand>
    <ligandPart>
        <name>Fe</name>
        <dbReference type="ChEBI" id="CHEBI:18248"/>
    </ligandPart>
</feature>
<keyword evidence="7 10" id="KW-0408">Iron</keyword>
<evidence type="ECO:0000256" key="9">
    <source>
        <dbReference type="PIRSR" id="PIRSR000018-50"/>
    </source>
</evidence>
<organism evidence="13 14">
    <name type="scientific">Bordetella genomosp. 5</name>
    <dbReference type="NCBI Taxonomy" id="1395608"/>
    <lineage>
        <taxon>Bacteria</taxon>
        <taxon>Pseudomonadati</taxon>
        <taxon>Pseudomonadota</taxon>
        <taxon>Betaproteobacteria</taxon>
        <taxon>Burkholderiales</taxon>
        <taxon>Alcaligenaceae</taxon>
        <taxon>Bordetella</taxon>
    </lineage>
</organism>
<dbReference type="Gene3D" id="1.10.760.10">
    <property type="entry name" value="Cytochrome c-like domain"/>
    <property type="match status" value="2"/>
</dbReference>
<dbReference type="EMBL" id="NEVP01000001">
    <property type="protein sequence ID" value="OZI55688.1"/>
    <property type="molecule type" value="Genomic_DNA"/>
</dbReference>
<feature type="binding site" description="covalent" evidence="9">
    <location>
        <position position="328"/>
    </location>
    <ligand>
        <name>heme c</name>
        <dbReference type="ChEBI" id="CHEBI:61717"/>
        <label>3</label>
    </ligand>
</feature>
<dbReference type="AlphaFoldDB" id="A0A261U160"/>